<feature type="chain" id="PRO_5042160472" evidence="2">
    <location>
        <begin position="19"/>
        <end position="369"/>
    </location>
</feature>
<accession>A0AAD7DJL4</accession>
<keyword evidence="1" id="KW-1133">Transmembrane helix</keyword>
<keyword evidence="2" id="KW-0732">Signal</keyword>
<evidence type="ECO:0000256" key="1">
    <source>
        <dbReference type="SAM" id="Phobius"/>
    </source>
</evidence>
<dbReference type="EMBL" id="JARKIE010000061">
    <property type="protein sequence ID" value="KAJ7691055.1"/>
    <property type="molecule type" value="Genomic_DNA"/>
</dbReference>
<organism evidence="3 4">
    <name type="scientific">Mycena rosella</name>
    <name type="common">Pink bonnet</name>
    <name type="synonym">Agaricus rosellus</name>
    <dbReference type="NCBI Taxonomy" id="1033263"/>
    <lineage>
        <taxon>Eukaryota</taxon>
        <taxon>Fungi</taxon>
        <taxon>Dikarya</taxon>
        <taxon>Basidiomycota</taxon>
        <taxon>Agaricomycotina</taxon>
        <taxon>Agaricomycetes</taxon>
        <taxon>Agaricomycetidae</taxon>
        <taxon>Agaricales</taxon>
        <taxon>Marasmiineae</taxon>
        <taxon>Mycenaceae</taxon>
        <taxon>Mycena</taxon>
    </lineage>
</organism>
<feature type="transmembrane region" description="Helical" evidence="1">
    <location>
        <begin position="322"/>
        <end position="340"/>
    </location>
</feature>
<feature type="signal peptide" evidence="2">
    <location>
        <begin position="1"/>
        <end position="18"/>
    </location>
</feature>
<dbReference type="Proteomes" id="UP001221757">
    <property type="component" value="Unassembled WGS sequence"/>
</dbReference>
<keyword evidence="1" id="KW-0812">Transmembrane</keyword>
<comment type="caution">
    <text evidence="3">The sequence shown here is derived from an EMBL/GenBank/DDBJ whole genome shotgun (WGS) entry which is preliminary data.</text>
</comment>
<protein>
    <submittedName>
        <fullName evidence="3">Uncharacterized protein</fullName>
    </submittedName>
</protein>
<keyword evidence="4" id="KW-1185">Reference proteome</keyword>
<name>A0AAD7DJL4_MYCRO</name>
<reference evidence="3" key="1">
    <citation type="submission" date="2023-03" db="EMBL/GenBank/DDBJ databases">
        <title>Massive genome expansion in bonnet fungi (Mycena s.s.) driven by repeated elements and novel gene families across ecological guilds.</title>
        <authorList>
            <consortium name="Lawrence Berkeley National Laboratory"/>
            <person name="Harder C.B."/>
            <person name="Miyauchi S."/>
            <person name="Viragh M."/>
            <person name="Kuo A."/>
            <person name="Thoen E."/>
            <person name="Andreopoulos B."/>
            <person name="Lu D."/>
            <person name="Skrede I."/>
            <person name="Drula E."/>
            <person name="Henrissat B."/>
            <person name="Morin E."/>
            <person name="Kohler A."/>
            <person name="Barry K."/>
            <person name="LaButti K."/>
            <person name="Morin E."/>
            <person name="Salamov A."/>
            <person name="Lipzen A."/>
            <person name="Mereny Z."/>
            <person name="Hegedus B."/>
            <person name="Baldrian P."/>
            <person name="Stursova M."/>
            <person name="Weitz H."/>
            <person name="Taylor A."/>
            <person name="Grigoriev I.V."/>
            <person name="Nagy L.G."/>
            <person name="Martin F."/>
            <person name="Kauserud H."/>
        </authorList>
    </citation>
    <scope>NUCLEOTIDE SEQUENCE</scope>
    <source>
        <strain evidence="3">CBHHK067</strain>
    </source>
</reference>
<proteinExistence type="predicted"/>
<feature type="non-terminal residue" evidence="3">
    <location>
        <position position="1"/>
    </location>
</feature>
<evidence type="ECO:0000313" key="4">
    <source>
        <dbReference type="Proteomes" id="UP001221757"/>
    </source>
</evidence>
<dbReference type="AlphaFoldDB" id="A0AAD7DJL4"/>
<gene>
    <name evidence="3" type="ORF">B0H17DRAFT_1288368</name>
</gene>
<evidence type="ECO:0000256" key="2">
    <source>
        <dbReference type="SAM" id="SignalP"/>
    </source>
</evidence>
<keyword evidence="1" id="KW-0472">Membrane</keyword>
<evidence type="ECO:0000313" key="3">
    <source>
        <dbReference type="EMBL" id="KAJ7691055.1"/>
    </source>
</evidence>
<sequence>MVSLTSLTVAYILGVASASPFARQSATCNPNFEGAGVSIVAGDSEWDVSPIVVRTAFKKDGGVFPPNSTAEWEINQSDLVVDVCLSGASTTPGGSEFAVGCLIKSVLTGLCATLEMGVEFLRPAECDDAHPVAAETFAFWTATNASKYMDSIWRLMNVMNAELDLKFPETVKMKDNKAEDVHPTLEEREKEAEVDGNAGHRESNTACCVEINLNIRQRLERCTVLHILLLILAFNLKKSQRHRSSRAARAQAGPLIGSRLDMFAHTFNNGGGTPEVTVDAACAGSLEEYAVGVGMSTFGNDLTGIKSKNFDTFRVLMTPPDAAGNTVFCGVACFFGLWWMTHGTLKARRFESARDPVDGERAVCRRCNV</sequence>